<dbReference type="InterPro" id="IPR008969">
    <property type="entry name" value="CarboxyPept-like_regulatory"/>
</dbReference>
<dbReference type="Proteomes" id="UP000194153">
    <property type="component" value="Unassembled WGS sequence"/>
</dbReference>
<dbReference type="EMBL" id="BDQG01000001">
    <property type="protein sequence ID" value="GAW67433.1"/>
    <property type="molecule type" value="Genomic_DNA"/>
</dbReference>
<dbReference type="Pfam" id="PF07603">
    <property type="entry name" value="Lcl_C"/>
    <property type="match status" value="1"/>
</dbReference>
<evidence type="ECO:0000313" key="3">
    <source>
        <dbReference type="EMBL" id="GAW67433.1"/>
    </source>
</evidence>
<dbReference type="Pfam" id="PF13620">
    <property type="entry name" value="CarboxypepD_reg"/>
    <property type="match status" value="1"/>
</dbReference>
<feature type="chain" id="PRO_5046930408" description="Lcl C-terminal domain-containing protein" evidence="1">
    <location>
        <begin position="23"/>
        <end position="244"/>
    </location>
</feature>
<comment type="caution">
    <text evidence="3">The sequence shown here is derived from an EMBL/GenBank/DDBJ whole genome shotgun (WGS) entry which is preliminary data.</text>
</comment>
<evidence type="ECO:0000313" key="4">
    <source>
        <dbReference type="Proteomes" id="UP000194153"/>
    </source>
</evidence>
<protein>
    <recommendedName>
        <fullName evidence="2">Lcl C-terminal domain-containing protein</fullName>
    </recommendedName>
</protein>
<proteinExistence type="predicted"/>
<keyword evidence="4" id="KW-1185">Reference proteome</keyword>
<dbReference type="PROSITE" id="PS51257">
    <property type="entry name" value="PROKAR_LIPOPROTEIN"/>
    <property type="match status" value="1"/>
</dbReference>
<evidence type="ECO:0000256" key="1">
    <source>
        <dbReference type="SAM" id="SignalP"/>
    </source>
</evidence>
<feature type="signal peptide" evidence="1">
    <location>
        <begin position="1"/>
        <end position="22"/>
    </location>
</feature>
<keyword evidence="1" id="KW-0732">Signal</keyword>
<accession>A0ABQ0MK43</accession>
<reference evidence="3 4" key="1">
    <citation type="submission" date="2017-04" db="EMBL/GenBank/DDBJ databases">
        <authorList>
            <consortium name="Geobacter pelophilus Genome Sequencing"/>
            <person name="Aoyagi T."/>
            <person name="Koike H."/>
            <person name="Hori T."/>
        </authorList>
    </citation>
    <scope>NUCLEOTIDE SEQUENCE [LARGE SCALE GENOMIC DNA]</scope>
    <source>
        <strain evidence="3 4">Drf2</strain>
    </source>
</reference>
<sequence>MTMKQMKTVLMGCMLLVSLAGCGEKSKLEGTVVDGKAQPLAGVRVVAKNLKSGSEQYEATTAADGKFQFAKVDAASDYELIPYLGNKAKGRSFTFKTAPKGQTMILPQVLPVLFAPTKDGLLVRNTISGVLWVRDAAKCGAMDWNAAMALPKNFNYAGFSDWRLPTKDELRTLAVFAKGKPGGAKPFETLNDELFTNVRPDYYWTDSDKGENKDFAWSINMATGEVSDDQKTMKHQVILVRSEK</sequence>
<dbReference type="SUPFAM" id="SSF49464">
    <property type="entry name" value="Carboxypeptidase regulatory domain-like"/>
    <property type="match status" value="1"/>
</dbReference>
<organism evidence="3 4">
    <name type="scientific">Geoanaerobacter pelophilus</name>
    <dbReference type="NCBI Taxonomy" id="60036"/>
    <lineage>
        <taxon>Bacteria</taxon>
        <taxon>Pseudomonadati</taxon>
        <taxon>Thermodesulfobacteriota</taxon>
        <taxon>Desulfuromonadia</taxon>
        <taxon>Geobacterales</taxon>
        <taxon>Geobacteraceae</taxon>
        <taxon>Geoanaerobacter</taxon>
    </lineage>
</organism>
<name>A0ABQ0MK43_9BACT</name>
<reference evidence="4" key="2">
    <citation type="submission" date="2017-05" db="EMBL/GenBank/DDBJ databases">
        <title>Draft genome sequence of Geobacter pelophilus, a iron(III)-reducing bacteria.</title>
        <authorList>
            <person name="Aoyagi T."/>
            <person name="Koike H."/>
            <person name="Morita T."/>
            <person name="Sato Y."/>
            <person name="Habe H."/>
            <person name="Hori T."/>
        </authorList>
    </citation>
    <scope>NUCLEOTIDE SEQUENCE [LARGE SCALE GENOMIC DNA]</scope>
    <source>
        <strain evidence="4">Drf2</strain>
    </source>
</reference>
<dbReference type="InterPro" id="IPR011460">
    <property type="entry name" value="Lcl_C"/>
</dbReference>
<evidence type="ECO:0000259" key="2">
    <source>
        <dbReference type="Pfam" id="PF07603"/>
    </source>
</evidence>
<feature type="domain" description="Lcl C-terminal" evidence="2">
    <location>
        <begin position="123"/>
        <end position="241"/>
    </location>
</feature>
<gene>
    <name evidence="3" type="ORF">GPEL0_01r3263</name>
</gene>